<sequence>MEPQEVEHLEVVTPVILVSDFEEDPPITMKYVNGDNEIDFETVYRNIRTLSHHSGRGILTPDTESGPEPVFQMKECEPEFLEAFWTCASDLCDYFADFLAFDSPTMQSVWFNLLDQLQEAAVLPHYFWIPGVPSCKHAQEFVTDINFLLRDVITVLIAPWKMHLFTPITVPNHVSPGITNVGRNGLKAWQQFLYKDSPGFFVPKSKRVYLHATQTDTDNTGSEVHIPRGGLAIIDSHTRRLRALAEKVSQRESDTDTDADADADADTDVLAQFDRKALDLTRASTYTAIDGRQILVQPRAPRQLPELFDSSFEHPRPNLQLVNESIGVCKGKDVYQHADDDEKFHMLSIGSSETTQKQTFQSRVNRSAYSDMYEP</sequence>
<reference evidence="1 2" key="1">
    <citation type="submission" date="2024-02" db="EMBL/GenBank/DDBJ databases">
        <title>De novo assembly and annotation of 12 fungi associated with fruit tree decline syndrome in Ontario, Canada.</title>
        <authorList>
            <person name="Sulman M."/>
            <person name="Ellouze W."/>
            <person name="Ilyukhin E."/>
        </authorList>
    </citation>
    <scope>NUCLEOTIDE SEQUENCE [LARGE SCALE GENOMIC DNA]</scope>
    <source>
        <strain evidence="1 2">M42-189</strain>
    </source>
</reference>
<dbReference type="EMBL" id="JAKJXO020000001">
    <property type="protein sequence ID" value="KAL1613060.1"/>
    <property type="molecule type" value="Genomic_DNA"/>
</dbReference>
<gene>
    <name evidence="1" type="ORF">SLS60_001292</name>
</gene>
<evidence type="ECO:0000313" key="2">
    <source>
        <dbReference type="Proteomes" id="UP001521785"/>
    </source>
</evidence>
<name>A0ABR3S8P6_9PLEO</name>
<organism evidence="1 2">
    <name type="scientific">Paraconiothyrium brasiliense</name>
    <dbReference type="NCBI Taxonomy" id="300254"/>
    <lineage>
        <taxon>Eukaryota</taxon>
        <taxon>Fungi</taxon>
        <taxon>Dikarya</taxon>
        <taxon>Ascomycota</taxon>
        <taxon>Pezizomycotina</taxon>
        <taxon>Dothideomycetes</taxon>
        <taxon>Pleosporomycetidae</taxon>
        <taxon>Pleosporales</taxon>
        <taxon>Massarineae</taxon>
        <taxon>Didymosphaeriaceae</taxon>
        <taxon>Paraconiothyrium</taxon>
    </lineage>
</organism>
<protein>
    <submittedName>
        <fullName evidence="1">Uncharacterized protein</fullName>
    </submittedName>
</protein>
<accession>A0ABR3S8P6</accession>
<dbReference type="Proteomes" id="UP001521785">
    <property type="component" value="Unassembled WGS sequence"/>
</dbReference>
<evidence type="ECO:0000313" key="1">
    <source>
        <dbReference type="EMBL" id="KAL1613060.1"/>
    </source>
</evidence>
<proteinExistence type="predicted"/>
<comment type="caution">
    <text evidence="1">The sequence shown here is derived from an EMBL/GenBank/DDBJ whole genome shotgun (WGS) entry which is preliminary data.</text>
</comment>
<keyword evidence="2" id="KW-1185">Reference proteome</keyword>